<evidence type="ECO:0000313" key="7">
    <source>
        <dbReference type="EMBL" id="QDC43518.1"/>
    </source>
</evidence>
<dbReference type="NCBIfam" id="TIGR00254">
    <property type="entry name" value="GGDEF"/>
    <property type="match status" value="1"/>
</dbReference>
<dbReference type="Gene3D" id="3.30.70.270">
    <property type="match status" value="1"/>
</dbReference>
<dbReference type="AlphaFoldDB" id="A0A5B8CQI0"/>
<feature type="domain" description="GGDEF" evidence="6">
    <location>
        <begin position="420"/>
        <end position="552"/>
    </location>
</feature>
<dbReference type="Gene3D" id="3.30.450.40">
    <property type="match status" value="1"/>
</dbReference>
<dbReference type="PROSITE" id="PS50887">
    <property type="entry name" value="GGDEF"/>
    <property type="match status" value="1"/>
</dbReference>
<dbReference type="InterPro" id="IPR001633">
    <property type="entry name" value="EAL_dom"/>
</dbReference>
<dbReference type="InterPro" id="IPR029787">
    <property type="entry name" value="Nucleotide_cyclase"/>
</dbReference>
<dbReference type="Pfam" id="PF00989">
    <property type="entry name" value="PAS"/>
    <property type="match status" value="1"/>
</dbReference>
<dbReference type="FunFam" id="3.20.20.450:FF:000001">
    <property type="entry name" value="Cyclic di-GMP phosphodiesterase yahA"/>
    <property type="match status" value="1"/>
</dbReference>
<proteinExistence type="predicted"/>
<dbReference type="SUPFAM" id="SSF55073">
    <property type="entry name" value="Nucleotide cyclase"/>
    <property type="match status" value="1"/>
</dbReference>
<protein>
    <submittedName>
        <fullName evidence="7">EAL domain-containing protein</fullName>
    </submittedName>
</protein>
<dbReference type="Gene3D" id="3.20.20.450">
    <property type="entry name" value="EAL domain"/>
    <property type="match status" value="1"/>
</dbReference>
<dbReference type="InterPro" id="IPR029016">
    <property type="entry name" value="GAF-like_dom_sf"/>
</dbReference>
<organism evidence="7 8">
    <name type="scientific">Methylophilus medardicus</name>
    <dbReference type="NCBI Taxonomy" id="2588534"/>
    <lineage>
        <taxon>Bacteria</taxon>
        <taxon>Pseudomonadati</taxon>
        <taxon>Pseudomonadota</taxon>
        <taxon>Betaproteobacteria</taxon>
        <taxon>Nitrosomonadales</taxon>
        <taxon>Methylophilaceae</taxon>
        <taxon>Methylophilus</taxon>
    </lineage>
</organism>
<dbReference type="InterPro" id="IPR000700">
    <property type="entry name" value="PAS-assoc_C"/>
</dbReference>
<dbReference type="SUPFAM" id="SSF55785">
    <property type="entry name" value="PYP-like sensor domain (PAS domain)"/>
    <property type="match status" value="1"/>
</dbReference>
<dbReference type="KEGG" id="mmec:FIU01_02555"/>
<dbReference type="SMART" id="SM00052">
    <property type="entry name" value="EAL"/>
    <property type="match status" value="1"/>
</dbReference>
<dbReference type="CDD" id="cd01948">
    <property type="entry name" value="EAL"/>
    <property type="match status" value="1"/>
</dbReference>
<dbReference type="InterPro" id="IPR052155">
    <property type="entry name" value="Biofilm_reg_signaling"/>
</dbReference>
<dbReference type="SUPFAM" id="SSF55781">
    <property type="entry name" value="GAF domain-like"/>
    <property type="match status" value="1"/>
</dbReference>
<feature type="domain" description="PAC" evidence="4">
    <location>
        <begin position="338"/>
        <end position="388"/>
    </location>
</feature>
<dbReference type="PROSITE" id="PS50112">
    <property type="entry name" value="PAS"/>
    <property type="match status" value="1"/>
</dbReference>
<dbReference type="PROSITE" id="PS50883">
    <property type="entry name" value="EAL"/>
    <property type="match status" value="1"/>
</dbReference>
<comment type="catalytic activity">
    <reaction evidence="1">
        <text>3',3'-c-di-GMP + H2O = 5'-phosphoguanylyl(3'-&gt;5')guanosine + H(+)</text>
        <dbReference type="Rhea" id="RHEA:24902"/>
        <dbReference type="ChEBI" id="CHEBI:15377"/>
        <dbReference type="ChEBI" id="CHEBI:15378"/>
        <dbReference type="ChEBI" id="CHEBI:58754"/>
        <dbReference type="ChEBI" id="CHEBI:58805"/>
        <dbReference type="EC" id="3.1.4.52"/>
    </reaction>
    <physiologicalReaction direction="left-to-right" evidence="1">
        <dbReference type="Rhea" id="RHEA:24903"/>
    </physiologicalReaction>
</comment>
<dbReference type="SMART" id="SM00091">
    <property type="entry name" value="PAS"/>
    <property type="match status" value="1"/>
</dbReference>
<gene>
    <name evidence="7" type="ORF">FIU01_02555</name>
</gene>
<dbReference type="GO" id="GO:0071732">
    <property type="term" value="P:cellular response to nitric oxide"/>
    <property type="evidence" value="ECO:0007669"/>
    <property type="project" value="UniProtKB-ARBA"/>
</dbReference>
<dbReference type="EMBL" id="CP040946">
    <property type="protein sequence ID" value="QDC43518.1"/>
    <property type="molecule type" value="Genomic_DNA"/>
</dbReference>
<evidence type="ECO:0000259" key="6">
    <source>
        <dbReference type="PROSITE" id="PS50887"/>
    </source>
</evidence>
<dbReference type="PANTHER" id="PTHR44757">
    <property type="entry name" value="DIGUANYLATE CYCLASE DGCP"/>
    <property type="match status" value="1"/>
</dbReference>
<feature type="domain" description="PAS" evidence="3">
    <location>
        <begin position="260"/>
        <end position="331"/>
    </location>
</feature>
<dbReference type="Gene3D" id="3.30.450.20">
    <property type="entry name" value="PAS domain"/>
    <property type="match status" value="1"/>
</dbReference>
<dbReference type="InterPro" id="IPR035965">
    <property type="entry name" value="PAS-like_dom_sf"/>
</dbReference>
<dbReference type="GO" id="GO:0006355">
    <property type="term" value="P:regulation of DNA-templated transcription"/>
    <property type="evidence" value="ECO:0007669"/>
    <property type="project" value="InterPro"/>
</dbReference>
<dbReference type="GO" id="GO:0071111">
    <property type="term" value="F:cyclic-guanylate-specific phosphodiesterase activity"/>
    <property type="evidence" value="ECO:0007669"/>
    <property type="project" value="UniProtKB-EC"/>
</dbReference>
<feature type="domain" description="EAL" evidence="5">
    <location>
        <begin position="561"/>
        <end position="815"/>
    </location>
</feature>
<evidence type="ECO:0000313" key="8">
    <source>
        <dbReference type="Proteomes" id="UP000311008"/>
    </source>
</evidence>
<name>A0A5B8CQI0_9PROT</name>
<evidence type="ECO:0000259" key="3">
    <source>
        <dbReference type="PROSITE" id="PS50112"/>
    </source>
</evidence>
<dbReference type="OrthoDB" id="9813903at2"/>
<evidence type="ECO:0000256" key="2">
    <source>
        <dbReference type="SAM" id="Phobius"/>
    </source>
</evidence>
<dbReference type="InterPro" id="IPR000160">
    <property type="entry name" value="GGDEF_dom"/>
</dbReference>
<dbReference type="PANTHER" id="PTHR44757:SF2">
    <property type="entry name" value="BIOFILM ARCHITECTURE MAINTENANCE PROTEIN MBAA"/>
    <property type="match status" value="1"/>
</dbReference>
<dbReference type="InterPro" id="IPR003018">
    <property type="entry name" value="GAF"/>
</dbReference>
<keyword evidence="2" id="KW-0472">Membrane</keyword>
<evidence type="ECO:0000259" key="4">
    <source>
        <dbReference type="PROSITE" id="PS50113"/>
    </source>
</evidence>
<feature type="transmembrane region" description="Helical" evidence="2">
    <location>
        <begin position="44"/>
        <end position="64"/>
    </location>
</feature>
<dbReference type="Pfam" id="PF00563">
    <property type="entry name" value="EAL"/>
    <property type="match status" value="1"/>
</dbReference>
<dbReference type="RefSeq" id="WP_140002641.1">
    <property type="nucleotide sequence ID" value="NZ_CP040946.1"/>
</dbReference>
<dbReference type="InterPro" id="IPR035919">
    <property type="entry name" value="EAL_sf"/>
</dbReference>
<dbReference type="InterPro" id="IPR000014">
    <property type="entry name" value="PAS"/>
</dbReference>
<dbReference type="CDD" id="cd01949">
    <property type="entry name" value="GGDEF"/>
    <property type="match status" value="1"/>
</dbReference>
<dbReference type="Proteomes" id="UP000311008">
    <property type="component" value="Chromosome"/>
</dbReference>
<keyword evidence="2" id="KW-0812">Transmembrane</keyword>
<dbReference type="InterPro" id="IPR013767">
    <property type="entry name" value="PAS_fold"/>
</dbReference>
<dbReference type="PROSITE" id="PS50113">
    <property type="entry name" value="PAC"/>
    <property type="match status" value="1"/>
</dbReference>
<dbReference type="CDD" id="cd00130">
    <property type="entry name" value="PAS"/>
    <property type="match status" value="1"/>
</dbReference>
<dbReference type="NCBIfam" id="TIGR00229">
    <property type="entry name" value="sensory_box"/>
    <property type="match status" value="1"/>
</dbReference>
<evidence type="ECO:0000259" key="5">
    <source>
        <dbReference type="PROSITE" id="PS50883"/>
    </source>
</evidence>
<dbReference type="SMART" id="SM00267">
    <property type="entry name" value="GGDEF"/>
    <property type="match status" value="1"/>
</dbReference>
<dbReference type="Pfam" id="PF13185">
    <property type="entry name" value="GAF_2"/>
    <property type="match status" value="1"/>
</dbReference>
<dbReference type="Pfam" id="PF00990">
    <property type="entry name" value="GGDEF"/>
    <property type="match status" value="1"/>
</dbReference>
<feature type="transmembrane region" description="Helical" evidence="2">
    <location>
        <begin position="18"/>
        <end position="38"/>
    </location>
</feature>
<keyword evidence="2" id="KW-1133">Transmembrane helix</keyword>
<dbReference type="SUPFAM" id="SSF141868">
    <property type="entry name" value="EAL domain-like"/>
    <property type="match status" value="1"/>
</dbReference>
<accession>A0A5B8CQI0</accession>
<evidence type="ECO:0000256" key="1">
    <source>
        <dbReference type="ARBA" id="ARBA00051114"/>
    </source>
</evidence>
<keyword evidence="8" id="KW-1185">Reference proteome</keyword>
<dbReference type="FunFam" id="3.30.70.270:FF:000001">
    <property type="entry name" value="Diguanylate cyclase domain protein"/>
    <property type="match status" value="1"/>
</dbReference>
<reference evidence="8" key="1">
    <citation type="journal article" date="2019" name="ISME J.">
        <title>Evolution in action: habitat transition from sediment to the pelagial leads to genome streamlining in Methylophilaceae.</title>
        <authorList>
            <person name="Salcher M."/>
            <person name="Schaefle D."/>
            <person name="Kaspar M."/>
            <person name="Neuenschwander S.M."/>
            <person name="Ghai R."/>
        </authorList>
    </citation>
    <scope>NUCLEOTIDE SEQUENCE [LARGE SCALE GENOMIC DNA]</scope>
    <source>
        <strain evidence="8">MMS-M-51</strain>
    </source>
</reference>
<sequence length="816" mass="91486">MSAQPNTSAGRAKLIRRLWLMALFVLCICLILIPSGLLSAADPWVLVVFILSMVMGAISGWLVWHQQTRSAQQQHLQLEQLYLALSECNQAIVQSPDKQTLYAQICEMIVNFGHANMAWIGEIELDSKQLMVTSAFGSGTHYLDEIQISADPDTPNGRGPCGLSMSSDQPYWLPDFQTNPLSARWHDKAKQYSWKAAAFLPLHTEGKVIGCLSMYAADGKAFDPEIQHLIEGMVANIDFALDRFEVQAQRQLFQSHLQVSEQRAQLVLEHALDAIINIDMQGLIVEWNQAAAQMFGYARAEVLGQPLGEVIVPPAYRDAHHQGMQRLQQTGQSKLLGRLIEMSALRRDGSEFPIELTIVEIARDDEHCYSAFIRDITHRREAEERIRFLANYDALTGLPNRNLLNERVIVEIEKAWARDGQFALMFLDLDHFKDVNDSLGHRYGDNLLIALTKRFQRLVRSEDTVCRLGGDEFVFLLAEADHAVAKELVERLLKAVEQPFVIDQYELNVTASVGVAIYPDDGLDMESLQRNADVAMYRTKKESRNSYRFFSTHMQVQTARNLQLVNALRHAIALDQLAVYYQPQVALDSGQLIGVEALLRWQHPQLGFISPAEFIPLAESSGLIISIGNWVLEQACQQIQAWKVAGIQGLSVSVNLSSIQFRDPKLPALVKGFLERYQVTPECLELELTEGVALENPEGAVAMMDALYALGVRLSIDDFGTGYSSLNYLKKFKVYKLKIDQTFVREVTSNDEDQAIVIAIIQLARSLGMKTIAEGVETPVQKAFLLAQGCDEMQGYLLSKPMHSDAATAFLLTYNP</sequence>
<dbReference type="InterPro" id="IPR043128">
    <property type="entry name" value="Rev_trsase/Diguanyl_cyclase"/>
</dbReference>